<comment type="caution">
    <text evidence="1">The sequence shown here is derived from an EMBL/GenBank/DDBJ whole genome shotgun (WGS) entry which is preliminary data.</text>
</comment>
<reference evidence="1 2" key="1">
    <citation type="submission" date="2023-01" db="EMBL/GenBank/DDBJ databases">
        <title>Analysis of 21 Apiospora genomes using comparative genomics revels a genus with tremendous synthesis potential of carbohydrate active enzymes and secondary metabolites.</title>
        <authorList>
            <person name="Sorensen T."/>
        </authorList>
    </citation>
    <scope>NUCLEOTIDE SEQUENCE [LARGE SCALE GENOMIC DNA]</scope>
    <source>
        <strain evidence="1 2">CBS 83171</strain>
    </source>
</reference>
<evidence type="ECO:0000313" key="1">
    <source>
        <dbReference type="EMBL" id="KAK8067446.1"/>
    </source>
</evidence>
<accession>A0ABR1VAV0</accession>
<evidence type="ECO:0000313" key="2">
    <source>
        <dbReference type="Proteomes" id="UP001446871"/>
    </source>
</evidence>
<sequence>MQKALIADGSSWSSRLLNSRLSSSEVKTRLVSRRAGPEARLMVEAYRKSFARSYPANTGIAAMEDNAMEGENKRRAGPEDLEYTQLAKPSTVHLMMCMVWGFWFSQHKKNTPTTFPSRSTFWSPPAEWNTHERAWMKEVRDWAPFVYPARIVACGHGLLKASDHPIMTEDELRRLQRQAMDKFLTWSNK</sequence>
<organism evidence="1 2">
    <name type="scientific">Apiospora saccharicola</name>
    <dbReference type="NCBI Taxonomy" id="335842"/>
    <lineage>
        <taxon>Eukaryota</taxon>
        <taxon>Fungi</taxon>
        <taxon>Dikarya</taxon>
        <taxon>Ascomycota</taxon>
        <taxon>Pezizomycotina</taxon>
        <taxon>Sordariomycetes</taxon>
        <taxon>Xylariomycetidae</taxon>
        <taxon>Amphisphaeriales</taxon>
        <taxon>Apiosporaceae</taxon>
        <taxon>Apiospora</taxon>
    </lineage>
</organism>
<proteinExistence type="predicted"/>
<protein>
    <submittedName>
        <fullName evidence="1">Uncharacterized protein</fullName>
    </submittedName>
</protein>
<keyword evidence="2" id="KW-1185">Reference proteome</keyword>
<name>A0ABR1VAV0_9PEZI</name>
<dbReference type="EMBL" id="JAQQWM010000004">
    <property type="protein sequence ID" value="KAK8067446.1"/>
    <property type="molecule type" value="Genomic_DNA"/>
</dbReference>
<gene>
    <name evidence="1" type="ORF">PG996_006558</name>
</gene>
<dbReference type="Proteomes" id="UP001446871">
    <property type="component" value="Unassembled WGS sequence"/>
</dbReference>